<evidence type="ECO:0000313" key="1">
    <source>
        <dbReference type="EMBL" id="CAL5136431.1"/>
    </source>
</evidence>
<sequence length="117" mass="13066">VGIFDTDHGFLEHHYDGQHGGFSTVNVGRDAEVRILTIKVFIFMSAVMPEVWKLRESEKRHTGRFIACVIFSRSEMVMLWVISGEHSCDYHDGISKSAGDTGGDGHACRPVQTLMVI</sequence>
<feature type="non-terminal residue" evidence="1">
    <location>
        <position position="1"/>
    </location>
</feature>
<dbReference type="Proteomes" id="UP001497525">
    <property type="component" value="Unassembled WGS sequence"/>
</dbReference>
<comment type="caution">
    <text evidence="1">The sequence shown here is derived from an EMBL/GenBank/DDBJ whole genome shotgun (WGS) entry which is preliminary data.</text>
</comment>
<evidence type="ECO:0000313" key="2">
    <source>
        <dbReference type="Proteomes" id="UP001497525"/>
    </source>
</evidence>
<dbReference type="EMBL" id="CAXLJL010000321">
    <property type="protein sequence ID" value="CAL5136431.1"/>
    <property type="molecule type" value="Genomic_DNA"/>
</dbReference>
<reference evidence="1" key="1">
    <citation type="submission" date="2024-06" db="EMBL/GenBank/DDBJ databases">
        <authorList>
            <person name="Liu X."/>
            <person name="Lenzi L."/>
            <person name="Haldenby T S."/>
            <person name="Uol C."/>
        </authorList>
    </citation>
    <scope>NUCLEOTIDE SEQUENCE</scope>
</reference>
<feature type="non-terminal residue" evidence="1">
    <location>
        <position position="117"/>
    </location>
</feature>
<name>A0AAV2THS3_CALDB</name>
<gene>
    <name evidence="1" type="ORF">CDAUBV1_LOCUS10523</name>
</gene>
<accession>A0AAV2THS3</accession>
<proteinExistence type="predicted"/>
<organism evidence="1 2">
    <name type="scientific">Calicophoron daubneyi</name>
    <name type="common">Rumen fluke</name>
    <name type="synonym">Paramphistomum daubneyi</name>
    <dbReference type="NCBI Taxonomy" id="300641"/>
    <lineage>
        <taxon>Eukaryota</taxon>
        <taxon>Metazoa</taxon>
        <taxon>Spiralia</taxon>
        <taxon>Lophotrochozoa</taxon>
        <taxon>Platyhelminthes</taxon>
        <taxon>Trematoda</taxon>
        <taxon>Digenea</taxon>
        <taxon>Plagiorchiida</taxon>
        <taxon>Pronocephalata</taxon>
        <taxon>Paramphistomoidea</taxon>
        <taxon>Paramphistomidae</taxon>
        <taxon>Calicophoron</taxon>
    </lineage>
</organism>
<dbReference type="AlphaFoldDB" id="A0AAV2THS3"/>
<protein>
    <submittedName>
        <fullName evidence="1">Uncharacterized protein</fullName>
    </submittedName>
</protein>